<evidence type="ECO:0000313" key="15">
    <source>
        <dbReference type="EMBL" id="KAG0260623.1"/>
    </source>
</evidence>
<protein>
    <recommendedName>
        <fullName evidence="10">ATP-dependent DNA helicase</fullName>
        <ecNumber evidence="10">3.6.4.12</ecNumber>
    </recommendedName>
</protein>
<dbReference type="GO" id="GO:0016787">
    <property type="term" value="F:hydrolase activity"/>
    <property type="evidence" value="ECO:0007669"/>
    <property type="project" value="UniProtKB-KW"/>
</dbReference>
<feature type="compositionally biased region" description="Low complexity" evidence="11">
    <location>
        <begin position="361"/>
        <end position="398"/>
    </location>
</feature>
<dbReference type="PANTHER" id="PTHR14025:SF20">
    <property type="entry name" value="FANCONI ANEMIA GROUP M PROTEIN"/>
    <property type="match status" value="1"/>
</dbReference>
<keyword evidence="7" id="KW-0067">ATP-binding</keyword>
<evidence type="ECO:0000256" key="8">
    <source>
        <dbReference type="ARBA" id="ARBA00023180"/>
    </source>
</evidence>
<proteinExistence type="inferred from homology"/>
<dbReference type="InterPro" id="IPR014001">
    <property type="entry name" value="Helicase_ATP-bd"/>
</dbReference>
<evidence type="ECO:0000256" key="11">
    <source>
        <dbReference type="SAM" id="MobiDB-lite"/>
    </source>
</evidence>
<feature type="chain" id="PRO_5040334269" description="ATP-dependent DNA helicase" evidence="12">
    <location>
        <begin position="25"/>
        <end position="1522"/>
    </location>
</feature>
<comment type="function">
    <text evidence="10">ATP-dependent DNA helicase involved in DNA damage repair by homologous recombination and in genome maintenance. Capable of unwinding D-loops. Plays a role in limiting crossover recombinants during mitotic DNA double-strand break (DSB) repair. Component of a FANCM-MHF complex which promotes gene conversion at blocked replication forks, probably by reversal of the stalled fork.</text>
</comment>
<evidence type="ECO:0000256" key="12">
    <source>
        <dbReference type="SAM" id="SignalP"/>
    </source>
</evidence>
<evidence type="ECO:0000256" key="5">
    <source>
        <dbReference type="ARBA" id="ARBA00022801"/>
    </source>
</evidence>
<feature type="region of interest" description="Disordered" evidence="11">
    <location>
        <begin position="804"/>
        <end position="846"/>
    </location>
</feature>
<evidence type="ECO:0000313" key="16">
    <source>
        <dbReference type="Proteomes" id="UP000726737"/>
    </source>
</evidence>
<feature type="region of interest" description="Disordered" evidence="11">
    <location>
        <begin position="903"/>
        <end position="929"/>
    </location>
</feature>
<dbReference type="EMBL" id="JAAAJA010000149">
    <property type="protein sequence ID" value="KAG0260623.1"/>
    <property type="molecule type" value="Genomic_DNA"/>
</dbReference>
<dbReference type="InterPro" id="IPR044749">
    <property type="entry name" value="FANCM_DEXDc"/>
</dbReference>
<comment type="similarity">
    <text evidence="2">Belongs to the GILT family.</text>
</comment>
<feature type="compositionally biased region" description="Low complexity" evidence="11">
    <location>
        <begin position="804"/>
        <end position="822"/>
    </location>
</feature>
<dbReference type="CDD" id="cd18801">
    <property type="entry name" value="SF2_C_FANCM_Hef"/>
    <property type="match status" value="1"/>
</dbReference>
<evidence type="ECO:0000256" key="9">
    <source>
        <dbReference type="ARBA" id="ARBA00023242"/>
    </source>
</evidence>
<comment type="subcellular location">
    <subcellularLocation>
        <location evidence="1 10">Nucleus</location>
    </subcellularLocation>
</comment>
<dbReference type="Pfam" id="PF03227">
    <property type="entry name" value="GILT"/>
    <property type="match status" value="1"/>
</dbReference>
<dbReference type="InterPro" id="IPR011545">
    <property type="entry name" value="DEAD/DEAH_box_helicase_dom"/>
</dbReference>
<evidence type="ECO:0000256" key="2">
    <source>
        <dbReference type="ARBA" id="ARBA00005679"/>
    </source>
</evidence>
<gene>
    <name evidence="15" type="ORF">BG011_001752</name>
</gene>
<feature type="region of interest" description="Disordered" evidence="11">
    <location>
        <begin position="359"/>
        <end position="451"/>
    </location>
</feature>
<dbReference type="GO" id="GO:0016671">
    <property type="term" value="F:oxidoreductase activity, acting on a sulfur group of donors, disulfide as acceptor"/>
    <property type="evidence" value="ECO:0007669"/>
    <property type="project" value="InterPro"/>
</dbReference>
<dbReference type="OrthoDB" id="164902at2759"/>
<feature type="region of interest" description="Disordered" evidence="11">
    <location>
        <begin position="279"/>
        <end position="316"/>
    </location>
</feature>
<accession>A0A9P6Q4U3</accession>
<dbReference type="SMART" id="SM00487">
    <property type="entry name" value="DEXDc"/>
    <property type="match status" value="1"/>
</dbReference>
<dbReference type="Gene3D" id="3.40.50.300">
    <property type="entry name" value="P-loop containing nucleotide triphosphate hydrolases"/>
    <property type="match status" value="2"/>
</dbReference>
<feature type="signal peptide" evidence="12">
    <location>
        <begin position="1"/>
        <end position="24"/>
    </location>
</feature>
<dbReference type="PANTHER" id="PTHR14025">
    <property type="entry name" value="FANCONI ANEMIA GROUP M FANCM FAMILY MEMBER"/>
    <property type="match status" value="1"/>
</dbReference>
<dbReference type="Gene3D" id="1.20.1320.20">
    <property type="entry name" value="hef helicase domain"/>
    <property type="match status" value="1"/>
</dbReference>
<dbReference type="GO" id="GO:0000400">
    <property type="term" value="F:four-way junction DNA binding"/>
    <property type="evidence" value="ECO:0007669"/>
    <property type="project" value="TreeGrafter"/>
</dbReference>
<comment type="caution">
    <text evidence="15">The sequence shown here is derived from an EMBL/GenBank/DDBJ whole genome shotgun (WGS) entry which is preliminary data.</text>
</comment>
<comment type="catalytic activity">
    <reaction evidence="10">
        <text>ATP + H2O = ADP + phosphate + H(+)</text>
        <dbReference type="Rhea" id="RHEA:13065"/>
        <dbReference type="ChEBI" id="CHEBI:15377"/>
        <dbReference type="ChEBI" id="CHEBI:15378"/>
        <dbReference type="ChEBI" id="CHEBI:30616"/>
        <dbReference type="ChEBI" id="CHEBI:43474"/>
        <dbReference type="ChEBI" id="CHEBI:456216"/>
        <dbReference type="EC" id="3.6.4.12"/>
    </reaction>
</comment>
<dbReference type="PROSITE" id="PS51194">
    <property type="entry name" value="HELICASE_CTER"/>
    <property type="match status" value="1"/>
</dbReference>
<keyword evidence="12" id="KW-0732">Signal</keyword>
<evidence type="ECO:0000256" key="7">
    <source>
        <dbReference type="ARBA" id="ARBA00022840"/>
    </source>
</evidence>
<dbReference type="SUPFAM" id="SSF52540">
    <property type="entry name" value="P-loop containing nucleoside triphosphate hydrolases"/>
    <property type="match status" value="1"/>
</dbReference>
<feature type="compositionally biased region" description="Basic and acidic residues" evidence="11">
    <location>
        <begin position="1373"/>
        <end position="1391"/>
    </location>
</feature>
<comment type="similarity">
    <text evidence="3 10">Belongs to the DEAD box helicase family. DEAH subfamily. FANCM sub-subfamily.</text>
</comment>
<feature type="region of interest" description="Disordered" evidence="11">
    <location>
        <begin position="1279"/>
        <end position="1308"/>
    </location>
</feature>
<dbReference type="Proteomes" id="UP000726737">
    <property type="component" value="Unassembled WGS sequence"/>
</dbReference>
<keyword evidence="8" id="KW-0325">Glycoprotein</keyword>
<keyword evidence="4" id="KW-0547">Nucleotide-binding</keyword>
<keyword evidence="16" id="KW-1185">Reference proteome</keyword>
<dbReference type="CDD" id="cd12091">
    <property type="entry name" value="FANCM_ID"/>
    <property type="match status" value="1"/>
</dbReference>
<reference evidence="15" key="1">
    <citation type="journal article" date="2020" name="Fungal Divers.">
        <title>Resolving the Mortierellaceae phylogeny through synthesis of multi-gene phylogenetics and phylogenomics.</title>
        <authorList>
            <person name="Vandepol N."/>
            <person name="Liber J."/>
            <person name="Desiro A."/>
            <person name="Na H."/>
            <person name="Kennedy M."/>
            <person name="Barry K."/>
            <person name="Grigoriev I.V."/>
            <person name="Miller A.N."/>
            <person name="O'Donnell K."/>
            <person name="Stajich J.E."/>
            <person name="Bonito G."/>
        </authorList>
    </citation>
    <scope>NUCLEOTIDE SEQUENCE</scope>
    <source>
        <strain evidence="15">KOD948</strain>
    </source>
</reference>
<evidence type="ECO:0000256" key="4">
    <source>
        <dbReference type="ARBA" id="ARBA00022741"/>
    </source>
</evidence>
<evidence type="ECO:0000256" key="1">
    <source>
        <dbReference type="ARBA" id="ARBA00004123"/>
    </source>
</evidence>
<evidence type="ECO:0000259" key="14">
    <source>
        <dbReference type="PROSITE" id="PS51194"/>
    </source>
</evidence>
<dbReference type="Pfam" id="PF00270">
    <property type="entry name" value="DEAD"/>
    <property type="match status" value="1"/>
</dbReference>
<feature type="region of interest" description="Disordered" evidence="11">
    <location>
        <begin position="1354"/>
        <end position="1431"/>
    </location>
</feature>
<dbReference type="InterPro" id="IPR027417">
    <property type="entry name" value="P-loop_NTPase"/>
</dbReference>
<dbReference type="InterPro" id="IPR004911">
    <property type="entry name" value="Interferon-induced_GILT"/>
</dbReference>
<dbReference type="FunFam" id="3.40.50.300:FF:000861">
    <property type="entry name" value="Fanconi anemia, complementation group M"/>
    <property type="match status" value="1"/>
</dbReference>
<evidence type="ECO:0000256" key="6">
    <source>
        <dbReference type="ARBA" id="ARBA00022806"/>
    </source>
</evidence>
<evidence type="ECO:0000259" key="13">
    <source>
        <dbReference type="PROSITE" id="PS51192"/>
    </source>
</evidence>
<feature type="compositionally biased region" description="Low complexity" evidence="11">
    <location>
        <begin position="297"/>
        <end position="308"/>
    </location>
</feature>
<dbReference type="CDD" id="cd18033">
    <property type="entry name" value="DEXDc_FANCM"/>
    <property type="match status" value="1"/>
</dbReference>
<name>A0A9P6Q4U3_9FUNG</name>
<dbReference type="GO" id="GO:0009378">
    <property type="term" value="F:four-way junction helicase activity"/>
    <property type="evidence" value="ECO:0007669"/>
    <property type="project" value="TreeGrafter"/>
</dbReference>
<feature type="compositionally biased region" description="Low complexity" evidence="11">
    <location>
        <begin position="910"/>
        <end position="923"/>
    </location>
</feature>
<dbReference type="InterPro" id="IPR001650">
    <property type="entry name" value="Helicase_C-like"/>
</dbReference>
<dbReference type="InterPro" id="IPR039686">
    <property type="entry name" value="FANCM/Mph1-like_ID"/>
</dbReference>
<dbReference type="GO" id="GO:0045003">
    <property type="term" value="P:double-strand break repair via synthesis-dependent strand annealing"/>
    <property type="evidence" value="ECO:0007669"/>
    <property type="project" value="TreeGrafter"/>
</dbReference>
<evidence type="ECO:0000256" key="10">
    <source>
        <dbReference type="RuleBase" id="RU367027"/>
    </source>
</evidence>
<dbReference type="GO" id="GO:0043138">
    <property type="term" value="F:3'-5' DNA helicase activity"/>
    <property type="evidence" value="ECO:0007669"/>
    <property type="project" value="InterPro"/>
</dbReference>
<feature type="domain" description="Helicase C-terminal" evidence="14">
    <location>
        <begin position="888"/>
        <end position="1080"/>
    </location>
</feature>
<keyword evidence="5" id="KW-0378">Hydrolase</keyword>
<sequence length="1522" mass="169735">MKFSPASLALIALALITSSSKSHAQAIGKTPVDVTLFVMSRCPDAMMCERTFETVFKIEDLPPVNPLLSYIATINKMTNSTSSSLASTTTTTVTCKHGPLECAGNIQQLCFKRYFPNYRVWFPFVAAMNSWEPQRIGEPEYARKVAHRVVGTGHGALLHQVEACANGQEGLDMLIESAQNTIDYGISTSCTVFINNKKRCVVDGGIWRDCPGGHSIADFVQSIIDAASSVRHRLKDEICKGVAAMSHPRDDDFDFEDIDALELELNLDDQPLRIGADKRITQIQRNPPMISHRDQPSNNAGSSSNSNNKKISDFFSCQPSNASASAASKDAIDEGEFEDFGELDDAALLMDDNDLLDDFDTTPTSAARSTSSSYFAAPQNAQPPFQQPQQRPSPAQPAKLFSIFGGNNNPPPTRGNSPPLSRGNSFQQPRSINSISNGITNPATSPNIISRSDPMNDFAVDIFKSPESVGMPSQPSTHHEIDLEAVRTWQYPINYPKRDYQYNIIRRALFTNTLVSLPTGLGKTFIAAVVMLNYFRWFPKSKLIFMAPTRPLVNQQIQACFNICGIPQDETIEMTGQQNAELRRELWKRKRVVFCTPQIAQNDIKSGICPADEIVCLIVDEAHRATGRHAYSEVVRLLDPLNRDIRVMALTATPGTDIKAVQQVIKNLKIAKIEMRIEDSMDLQRYVFKRTVQEMVVPCGREVGEIRDKFVRLMRPFLDRLAKQNILRTADPTQLSRFVILSGRDSYLRSNPQYSANKSFIMKQVGICMGLVHAYELLTIHGIRPFFANMDPFAGASSNNQDSVGMMRSLSSMSSSSSSTGGSRKGVGVKRKQDDNDDLGVENDMKPSLARKAMSDIPEFMRMMDSIRNKMKQPSFVSHPKLERLVGVVVQHFVNHQDESDAQLNARAESSGSAASSASGASSTSNEPQQTRVMIFANYRESVEEIARVLEQHRPLIKVQSFIGQATAKGKKGISQKEQQKVVADFQKGEHNVLVATSIGEEGLDIGDVDLIVCYDSHSSPIRMLQRMGRTGRKRKGKICLLLAEGPEESKYRRAQTQYKSVQRAISQGNIIQYYPHSPRILPAGSPPVCDLIHIHVPTYVKPLSARKRLRLEDDEGVATRPRTIQSAYLDPQELARFQQKYLIPRREVRLITFQRACSKLLQNRKRSALTADTTYQVGHSTRTLDFINTVNQLAKARVEQSLAGLSERNPDGMDDPYSKRMHALLEQSGPSGIAIGDTDSSVATGKPLRGHRLRGFIEDPQDQENSHDEDLFETLFGGVSNAEPSIRPKPKQQEPKPRRKTTKAKDSLIATKSPLISTTSLFDTISDDEVDLEIMGGLGGEFTSAVAVKDPFRQSSPGDDHIPSLTTWNPHRSIDHRSTVSRRKEFDFKESLTPPPLWYRPETDDEMEDERNHRRHKGKDRADDDNDGKVVVFTLPPLPEPGEWYVPADMERTTTSGFVSAKTLISNDSRINQGDQTDKSASKVKSSTYEDRGDSIDMPIAVEDSLDYDRDEFQDDEYFSW</sequence>
<dbReference type="GO" id="GO:0005634">
    <property type="term" value="C:nucleus"/>
    <property type="evidence" value="ECO:0007669"/>
    <property type="project" value="UniProtKB-SubCell"/>
</dbReference>
<organism evidence="15 16">
    <name type="scientific">Mortierella polycephala</name>
    <dbReference type="NCBI Taxonomy" id="41804"/>
    <lineage>
        <taxon>Eukaryota</taxon>
        <taxon>Fungi</taxon>
        <taxon>Fungi incertae sedis</taxon>
        <taxon>Mucoromycota</taxon>
        <taxon>Mortierellomycotina</taxon>
        <taxon>Mortierellomycetes</taxon>
        <taxon>Mortierellales</taxon>
        <taxon>Mortierellaceae</taxon>
        <taxon>Mortierella</taxon>
    </lineage>
</organism>
<keyword evidence="6" id="KW-0347">Helicase</keyword>
<dbReference type="EC" id="3.6.4.12" evidence="10"/>
<dbReference type="SMART" id="SM00490">
    <property type="entry name" value="HELICc"/>
    <property type="match status" value="1"/>
</dbReference>
<feature type="domain" description="Helicase ATP-binding" evidence="13">
    <location>
        <begin position="504"/>
        <end position="672"/>
    </location>
</feature>
<comment type="subunit">
    <text evidence="10">Interacts with the MHF histone-fold complex to form the FANCM-MHF complex.</text>
</comment>
<dbReference type="Pfam" id="PF00271">
    <property type="entry name" value="Helicase_C"/>
    <property type="match status" value="1"/>
</dbReference>
<feature type="compositionally biased region" description="Polar residues" evidence="11">
    <location>
        <begin position="422"/>
        <end position="450"/>
    </location>
</feature>
<dbReference type="PROSITE" id="PS51192">
    <property type="entry name" value="HELICASE_ATP_BIND_1"/>
    <property type="match status" value="1"/>
</dbReference>
<keyword evidence="9" id="KW-0539">Nucleus</keyword>
<feature type="region of interest" description="Disordered" evidence="11">
    <location>
        <begin position="1468"/>
        <end position="1510"/>
    </location>
</feature>
<dbReference type="GO" id="GO:0005524">
    <property type="term" value="F:ATP binding"/>
    <property type="evidence" value="ECO:0007669"/>
    <property type="project" value="UniProtKB-UniRule"/>
</dbReference>
<dbReference type="GO" id="GO:0036297">
    <property type="term" value="P:interstrand cross-link repair"/>
    <property type="evidence" value="ECO:0007669"/>
    <property type="project" value="TreeGrafter"/>
</dbReference>
<evidence type="ECO:0000256" key="3">
    <source>
        <dbReference type="ARBA" id="ARBA00009889"/>
    </source>
</evidence>